<comment type="caution">
    <text evidence="2">The sequence shown here is derived from an EMBL/GenBank/DDBJ whole genome shotgun (WGS) entry which is preliminary data.</text>
</comment>
<dbReference type="EMBL" id="JACCKB010000024">
    <property type="protein sequence ID" value="NYZ67353.1"/>
    <property type="molecule type" value="Genomic_DNA"/>
</dbReference>
<dbReference type="Proteomes" id="UP000569732">
    <property type="component" value="Unassembled WGS sequence"/>
</dbReference>
<gene>
    <name evidence="2" type="ORF">H0A36_15150</name>
</gene>
<protein>
    <submittedName>
        <fullName evidence="2">CinA family protein</fullName>
    </submittedName>
</protein>
<evidence type="ECO:0000313" key="2">
    <source>
        <dbReference type="EMBL" id="NYZ67353.1"/>
    </source>
</evidence>
<accession>A0A853I1R9</accession>
<evidence type="ECO:0000313" key="3">
    <source>
        <dbReference type="Proteomes" id="UP000569732"/>
    </source>
</evidence>
<sequence length="234" mass="26092">MKLFLGILAFLISTHSSIAEELIVSKNELCGNSPTEVCSLEYDNYLLAREVRDLLYKRKWLIATAESITGGNLAGTLSKVHWAGGALGGGIISYSTSVKNALLGVQNETNCGVINNQTALEMVYGLELQMSQANLFLEKNEKSEHFNAYVSLSGLSTHACNASPKVHIAIKLARHPAKVREFSLSDQYKNNSIERIYNIHKTIGITLRWLKLELLNFQDYSNFTEQHNSKQIQN</sequence>
<dbReference type="SUPFAM" id="SSF142433">
    <property type="entry name" value="CinA-like"/>
    <property type="match status" value="1"/>
</dbReference>
<name>A0A853I1R9_9GAMM</name>
<feature type="domain" description="CinA C-terminal" evidence="1">
    <location>
        <begin position="47"/>
        <end position="129"/>
    </location>
</feature>
<dbReference type="InterPro" id="IPR008136">
    <property type="entry name" value="CinA_C"/>
</dbReference>
<keyword evidence="3" id="KW-1185">Reference proteome</keyword>
<dbReference type="AlphaFoldDB" id="A0A853I1R9"/>
<organism evidence="2 3">
    <name type="scientific">Spartinivicinus marinus</name>
    <dbReference type="NCBI Taxonomy" id="2994442"/>
    <lineage>
        <taxon>Bacteria</taxon>
        <taxon>Pseudomonadati</taxon>
        <taxon>Pseudomonadota</taxon>
        <taxon>Gammaproteobacteria</taxon>
        <taxon>Oceanospirillales</taxon>
        <taxon>Zooshikellaceae</taxon>
        <taxon>Spartinivicinus</taxon>
    </lineage>
</organism>
<dbReference type="RefSeq" id="WP_180569376.1">
    <property type="nucleotide sequence ID" value="NZ_JACCKB010000024.1"/>
</dbReference>
<dbReference type="Gene3D" id="3.90.950.20">
    <property type="entry name" value="CinA-like"/>
    <property type="match status" value="1"/>
</dbReference>
<dbReference type="Pfam" id="PF02464">
    <property type="entry name" value="CinA"/>
    <property type="match status" value="1"/>
</dbReference>
<proteinExistence type="predicted"/>
<reference evidence="2 3" key="1">
    <citation type="submission" date="2020-07" db="EMBL/GenBank/DDBJ databases">
        <title>Endozoicomonas sp. nov., isolated from sediment.</title>
        <authorList>
            <person name="Gu T."/>
        </authorList>
    </citation>
    <scope>NUCLEOTIDE SEQUENCE [LARGE SCALE GENOMIC DNA]</scope>
    <source>
        <strain evidence="2 3">SM1973</strain>
    </source>
</reference>
<dbReference type="InterPro" id="IPR036653">
    <property type="entry name" value="CinA-like_C"/>
</dbReference>
<evidence type="ECO:0000259" key="1">
    <source>
        <dbReference type="Pfam" id="PF02464"/>
    </source>
</evidence>